<keyword evidence="1" id="KW-1133">Transmembrane helix</keyword>
<comment type="caution">
    <text evidence="2">The sequence shown here is derived from an EMBL/GenBank/DDBJ whole genome shotgun (WGS) entry which is preliminary data.</text>
</comment>
<dbReference type="EMBL" id="BSNM01000016">
    <property type="protein sequence ID" value="GLQ32632.1"/>
    <property type="molecule type" value="Genomic_DNA"/>
</dbReference>
<reference evidence="2" key="1">
    <citation type="journal article" date="2014" name="Int. J. Syst. Evol. Microbiol.">
        <title>Complete genome sequence of Corynebacterium casei LMG S-19264T (=DSM 44701T), isolated from a smear-ripened cheese.</title>
        <authorList>
            <consortium name="US DOE Joint Genome Institute (JGI-PGF)"/>
            <person name="Walter F."/>
            <person name="Albersmeier A."/>
            <person name="Kalinowski J."/>
            <person name="Ruckert C."/>
        </authorList>
    </citation>
    <scope>NUCLEOTIDE SEQUENCE</scope>
    <source>
        <strain evidence="2">NBRC 110071</strain>
    </source>
</reference>
<evidence type="ECO:0000256" key="1">
    <source>
        <dbReference type="SAM" id="Phobius"/>
    </source>
</evidence>
<reference evidence="2" key="2">
    <citation type="submission" date="2023-01" db="EMBL/GenBank/DDBJ databases">
        <title>Draft genome sequence of Litoribrevibacter albus strain NBRC 110071.</title>
        <authorList>
            <person name="Sun Q."/>
            <person name="Mori K."/>
        </authorList>
    </citation>
    <scope>NUCLEOTIDE SEQUENCE</scope>
    <source>
        <strain evidence="2">NBRC 110071</strain>
    </source>
</reference>
<organism evidence="2 3">
    <name type="scientific">Litoribrevibacter albus</name>
    <dbReference type="NCBI Taxonomy" id="1473156"/>
    <lineage>
        <taxon>Bacteria</taxon>
        <taxon>Pseudomonadati</taxon>
        <taxon>Pseudomonadota</taxon>
        <taxon>Gammaproteobacteria</taxon>
        <taxon>Oceanospirillales</taxon>
        <taxon>Oceanospirillaceae</taxon>
        <taxon>Litoribrevibacter</taxon>
    </lineage>
</organism>
<dbReference type="AlphaFoldDB" id="A0AA37SAZ0"/>
<dbReference type="Proteomes" id="UP001161389">
    <property type="component" value="Unassembled WGS sequence"/>
</dbReference>
<dbReference type="RefSeq" id="WP_284382682.1">
    <property type="nucleotide sequence ID" value="NZ_BSNM01000016.1"/>
</dbReference>
<evidence type="ECO:0000313" key="2">
    <source>
        <dbReference type="EMBL" id="GLQ32632.1"/>
    </source>
</evidence>
<proteinExistence type="predicted"/>
<keyword evidence="1" id="KW-0812">Transmembrane</keyword>
<name>A0AA37SAZ0_9GAMM</name>
<accession>A0AA37SAZ0</accession>
<keyword evidence="1" id="KW-0472">Membrane</keyword>
<keyword evidence="3" id="KW-1185">Reference proteome</keyword>
<protein>
    <submittedName>
        <fullName evidence="2">Uncharacterized protein</fullName>
    </submittedName>
</protein>
<evidence type="ECO:0000313" key="3">
    <source>
        <dbReference type="Proteomes" id="UP001161389"/>
    </source>
</evidence>
<sequence>MRNLIIKISTWAFLAGLVFTGMGVWEIIKERNVSQTPSAIQSSDVNKTTEELAYATIQGGRLDLANTYEYSLQTKKSDVKLNSDYFIPVKDTETDAVIYVLKTSDEPSIEDVLKTANFSGLLQNRSELPSKILDAYKKEFPNVDFAYLDTTYKPETLIEKIKGLGIFLGLLLGGLVIRTLATKKPESIATENAANP</sequence>
<feature type="transmembrane region" description="Helical" evidence="1">
    <location>
        <begin position="163"/>
        <end position="181"/>
    </location>
</feature>
<gene>
    <name evidence="2" type="ORF">GCM10007876_31110</name>
</gene>